<dbReference type="InterPro" id="IPR005794">
    <property type="entry name" value="Fmt"/>
</dbReference>
<dbReference type="EC" id="2.1.2.9" evidence="2"/>
<gene>
    <name evidence="8" type="ORF">UFOPK1421_00341</name>
</gene>
<accession>A0A6J6BAW1</accession>
<keyword evidence="3" id="KW-0808">Transferase</keyword>
<evidence type="ECO:0000256" key="3">
    <source>
        <dbReference type="ARBA" id="ARBA00022679"/>
    </source>
</evidence>
<reference evidence="8" key="1">
    <citation type="submission" date="2020-05" db="EMBL/GenBank/DDBJ databases">
        <authorList>
            <person name="Chiriac C."/>
            <person name="Salcher M."/>
            <person name="Ghai R."/>
            <person name="Kavagutti S V."/>
        </authorList>
    </citation>
    <scope>NUCLEOTIDE SEQUENCE</scope>
</reference>
<dbReference type="AlphaFoldDB" id="A0A6J6BAW1"/>
<evidence type="ECO:0000259" key="7">
    <source>
        <dbReference type="Pfam" id="PF02911"/>
    </source>
</evidence>
<dbReference type="PANTHER" id="PTHR11138:SF5">
    <property type="entry name" value="METHIONYL-TRNA FORMYLTRANSFERASE, MITOCHONDRIAL"/>
    <property type="match status" value="1"/>
</dbReference>
<feature type="domain" description="Formyl transferase N-terminal" evidence="6">
    <location>
        <begin position="16"/>
        <end position="186"/>
    </location>
</feature>
<proteinExistence type="inferred from homology"/>
<organism evidence="8">
    <name type="scientific">freshwater metagenome</name>
    <dbReference type="NCBI Taxonomy" id="449393"/>
    <lineage>
        <taxon>unclassified sequences</taxon>
        <taxon>metagenomes</taxon>
        <taxon>ecological metagenomes</taxon>
    </lineage>
</organism>
<name>A0A6J6BAW1_9ZZZZ</name>
<dbReference type="EMBL" id="CAEZSL010000023">
    <property type="protein sequence ID" value="CAB4535784.1"/>
    <property type="molecule type" value="Genomic_DNA"/>
</dbReference>
<dbReference type="SUPFAM" id="SSF50486">
    <property type="entry name" value="FMT C-terminal domain-like"/>
    <property type="match status" value="1"/>
</dbReference>
<dbReference type="InterPro" id="IPR036477">
    <property type="entry name" value="Formyl_transf_N_sf"/>
</dbReference>
<evidence type="ECO:0000256" key="2">
    <source>
        <dbReference type="ARBA" id="ARBA00012261"/>
    </source>
</evidence>
<evidence type="ECO:0000256" key="4">
    <source>
        <dbReference type="ARBA" id="ARBA00022917"/>
    </source>
</evidence>
<evidence type="ECO:0000313" key="8">
    <source>
        <dbReference type="EMBL" id="CAB4535784.1"/>
    </source>
</evidence>
<dbReference type="CDD" id="cd08704">
    <property type="entry name" value="Met_tRNA_FMT_C"/>
    <property type="match status" value="1"/>
</dbReference>
<feature type="domain" description="Formyl transferase C-terminal" evidence="7">
    <location>
        <begin position="207"/>
        <end position="298"/>
    </location>
</feature>
<dbReference type="Gene3D" id="3.40.50.12230">
    <property type="match status" value="1"/>
</dbReference>
<dbReference type="InterPro" id="IPR002376">
    <property type="entry name" value="Formyl_transf_N"/>
</dbReference>
<evidence type="ECO:0000256" key="5">
    <source>
        <dbReference type="SAM" id="MobiDB-lite"/>
    </source>
</evidence>
<dbReference type="PANTHER" id="PTHR11138">
    <property type="entry name" value="METHIONYL-TRNA FORMYLTRANSFERASE"/>
    <property type="match status" value="1"/>
</dbReference>
<keyword evidence="4" id="KW-0648">Protein biosynthesis</keyword>
<evidence type="ECO:0000259" key="6">
    <source>
        <dbReference type="Pfam" id="PF00551"/>
    </source>
</evidence>
<dbReference type="GO" id="GO:0004479">
    <property type="term" value="F:methionyl-tRNA formyltransferase activity"/>
    <property type="evidence" value="ECO:0007669"/>
    <property type="project" value="UniProtKB-EC"/>
</dbReference>
<dbReference type="Pfam" id="PF02911">
    <property type="entry name" value="Formyl_trans_C"/>
    <property type="match status" value="1"/>
</dbReference>
<dbReference type="NCBIfam" id="TIGR00460">
    <property type="entry name" value="fmt"/>
    <property type="match status" value="1"/>
</dbReference>
<dbReference type="InterPro" id="IPR041711">
    <property type="entry name" value="Met-tRNA-FMT_N"/>
</dbReference>
<dbReference type="CDD" id="cd08646">
    <property type="entry name" value="FMT_core_Met-tRNA-FMT_N"/>
    <property type="match status" value="1"/>
</dbReference>
<protein>
    <recommendedName>
        <fullName evidence="2">methionyl-tRNA formyltransferase</fullName>
        <ecNumber evidence="2">2.1.2.9</ecNumber>
    </recommendedName>
</protein>
<dbReference type="InterPro" id="IPR005793">
    <property type="entry name" value="Formyl_trans_C"/>
</dbReference>
<dbReference type="SUPFAM" id="SSF53328">
    <property type="entry name" value="Formyltransferase"/>
    <property type="match status" value="1"/>
</dbReference>
<dbReference type="InterPro" id="IPR001555">
    <property type="entry name" value="GART_AS"/>
</dbReference>
<dbReference type="InterPro" id="IPR011034">
    <property type="entry name" value="Formyl_transferase-like_C_sf"/>
</dbReference>
<feature type="region of interest" description="Disordered" evidence="5">
    <location>
        <begin position="289"/>
        <end position="309"/>
    </location>
</feature>
<dbReference type="HAMAP" id="MF_00182">
    <property type="entry name" value="Formyl_trans"/>
    <property type="match status" value="1"/>
</dbReference>
<feature type="compositionally biased region" description="Polar residues" evidence="5">
    <location>
        <begin position="293"/>
        <end position="309"/>
    </location>
</feature>
<comment type="similarity">
    <text evidence="1">Belongs to the Fmt family.</text>
</comment>
<dbReference type="PROSITE" id="PS00373">
    <property type="entry name" value="GART"/>
    <property type="match status" value="1"/>
</dbReference>
<evidence type="ECO:0000256" key="1">
    <source>
        <dbReference type="ARBA" id="ARBA00010699"/>
    </source>
</evidence>
<dbReference type="GO" id="GO:0005829">
    <property type="term" value="C:cytosol"/>
    <property type="evidence" value="ECO:0007669"/>
    <property type="project" value="TreeGrafter"/>
</dbReference>
<dbReference type="InterPro" id="IPR044135">
    <property type="entry name" value="Met-tRNA-FMT_C"/>
</dbReference>
<dbReference type="Pfam" id="PF00551">
    <property type="entry name" value="Formyl_trans_N"/>
    <property type="match status" value="1"/>
</dbReference>
<sequence>MMTQVLAPLPKGPVRRVAFLGTPDMAVPVLRALIGAGIEVVHVITRADKRRARGNDLHPSPVKAVAIELGLKVSHTAHDLIDVHQQKPFDLAVVVAYGALIKVPVLQVVPMLNLHVSLLPRWRGAAPIERALLSGDEQTGVCLMQVEEGLDTGAVLGRSTMAITASTTADDIRSTLMEAGTQLLLDQLRDGLCEPVPQQGESTYAKKIEPAELCIDWSDSAEQISRLIRLGGAWSLFRGKRLKIHEAIVVESASDAPGAVRIDKATVHIATSRGSLDVRVVQPEGKPRMDITSWINGTRPTTGEKLSSE</sequence>